<accession>A0A914XKG9</accession>
<reference evidence="2" key="1">
    <citation type="submission" date="2022-11" db="UniProtKB">
        <authorList>
            <consortium name="WormBaseParasite"/>
        </authorList>
    </citation>
    <scope>IDENTIFICATION</scope>
</reference>
<protein>
    <submittedName>
        <fullName evidence="2">Uncharacterized protein</fullName>
    </submittedName>
</protein>
<sequence length="120" mass="13765">MRTAIQHLVGRWARERRTIAHDRAAARPASQPCESEHDTVTYGRSAKMIEPQQRPLFSLFLSCFDARQEDRMTDRRYGLVLPAAAAPTRSEPRRLVIVNDILQHKRLGSEVTVHLENNGY</sequence>
<name>A0A914XKG9_9BILA</name>
<proteinExistence type="predicted"/>
<organism evidence="1 2">
    <name type="scientific">Plectus sambesii</name>
    <dbReference type="NCBI Taxonomy" id="2011161"/>
    <lineage>
        <taxon>Eukaryota</taxon>
        <taxon>Metazoa</taxon>
        <taxon>Ecdysozoa</taxon>
        <taxon>Nematoda</taxon>
        <taxon>Chromadorea</taxon>
        <taxon>Plectida</taxon>
        <taxon>Plectina</taxon>
        <taxon>Plectoidea</taxon>
        <taxon>Plectidae</taxon>
        <taxon>Plectus</taxon>
    </lineage>
</organism>
<evidence type="ECO:0000313" key="2">
    <source>
        <dbReference type="WBParaSite" id="PSAMB.scaffold867size39939.g9558.t1"/>
    </source>
</evidence>
<dbReference type="AlphaFoldDB" id="A0A914XKG9"/>
<evidence type="ECO:0000313" key="1">
    <source>
        <dbReference type="Proteomes" id="UP000887566"/>
    </source>
</evidence>
<dbReference type="Proteomes" id="UP000887566">
    <property type="component" value="Unplaced"/>
</dbReference>
<keyword evidence="1" id="KW-1185">Reference proteome</keyword>
<dbReference type="WBParaSite" id="PSAMB.scaffold867size39939.g9558.t1">
    <property type="protein sequence ID" value="PSAMB.scaffold867size39939.g9558.t1"/>
    <property type="gene ID" value="PSAMB.scaffold867size39939.g9558"/>
</dbReference>